<dbReference type="Proteomes" id="UP000005801">
    <property type="component" value="Unassembled WGS sequence"/>
</dbReference>
<dbReference type="AlphaFoldDB" id="A6FZ97"/>
<keyword evidence="2" id="KW-1185">Reference proteome</keyword>
<gene>
    <name evidence="1" type="ORF">PPSIR1_25416</name>
</gene>
<name>A6FZ97_9BACT</name>
<organism evidence="1 2">
    <name type="scientific">Plesiocystis pacifica SIR-1</name>
    <dbReference type="NCBI Taxonomy" id="391625"/>
    <lineage>
        <taxon>Bacteria</taxon>
        <taxon>Pseudomonadati</taxon>
        <taxon>Myxococcota</taxon>
        <taxon>Polyangia</taxon>
        <taxon>Nannocystales</taxon>
        <taxon>Nannocystaceae</taxon>
        <taxon>Plesiocystis</taxon>
    </lineage>
</organism>
<proteinExistence type="predicted"/>
<evidence type="ECO:0000313" key="2">
    <source>
        <dbReference type="Proteomes" id="UP000005801"/>
    </source>
</evidence>
<accession>A6FZ97</accession>
<dbReference type="EMBL" id="ABCS01000006">
    <property type="protein sequence ID" value="EDM80981.1"/>
    <property type="molecule type" value="Genomic_DNA"/>
</dbReference>
<evidence type="ECO:0000313" key="1">
    <source>
        <dbReference type="EMBL" id="EDM80981.1"/>
    </source>
</evidence>
<dbReference type="STRING" id="391625.PPSIR1_25416"/>
<dbReference type="Gene3D" id="3.40.30.10">
    <property type="entry name" value="Glutaredoxin"/>
    <property type="match status" value="1"/>
</dbReference>
<sequence>MQVIDAWGLRNVDEPELALHAVYIIDPDGTIRYRKIARRRTRSPELLLALDGAPVECCPGSCPKGELPCRDLSPERAPE</sequence>
<reference evidence="1 2" key="1">
    <citation type="submission" date="2007-06" db="EMBL/GenBank/DDBJ databases">
        <authorList>
            <person name="Shimkets L."/>
            <person name="Ferriera S."/>
            <person name="Johnson J."/>
            <person name="Kravitz S."/>
            <person name="Beeson K."/>
            <person name="Sutton G."/>
            <person name="Rogers Y.-H."/>
            <person name="Friedman R."/>
            <person name="Frazier M."/>
            <person name="Venter J.C."/>
        </authorList>
    </citation>
    <scope>NUCLEOTIDE SEQUENCE [LARGE SCALE GENOMIC DNA]</scope>
    <source>
        <strain evidence="1 2">SIR-1</strain>
    </source>
</reference>
<comment type="caution">
    <text evidence="1">The sequence shown here is derived from an EMBL/GenBank/DDBJ whole genome shotgun (WGS) entry which is preliminary data.</text>
</comment>
<protein>
    <submittedName>
        <fullName evidence="1">Uncharacterized protein</fullName>
    </submittedName>
</protein>